<sequence length="187" mass="19988">MLTLKSKAALAITAVAFVFPMAAHAQDAKRALAVKLAAIQAKNDGGALTEQLVQSAAVPMIQGWSQRLDESVPPARQKDVRDKLDVELKKFVDSTKKTVEAQVDKTAESTLVPVYMEKFSEEELKTIVAYLESPVSSKFMTVAGDATNAWAKKVVDATKTQVESSAKAFDTAAGKIINAPAPAAPKK</sequence>
<dbReference type="InterPro" id="IPR018637">
    <property type="entry name" value="DUF2059"/>
</dbReference>
<dbReference type="Pfam" id="PF09832">
    <property type="entry name" value="DUF2059"/>
    <property type="match status" value="1"/>
</dbReference>
<gene>
    <name evidence="3" type="ORF">CCO03_17205</name>
</gene>
<keyword evidence="4" id="KW-1185">Reference proteome</keyword>
<protein>
    <recommendedName>
        <fullName evidence="2">DUF2059 domain-containing protein</fullName>
    </recommendedName>
</protein>
<accession>A0A1Y0ERY0</accession>
<keyword evidence="1" id="KW-0732">Signal</keyword>
<evidence type="ECO:0000313" key="3">
    <source>
        <dbReference type="EMBL" id="ARU06180.1"/>
    </source>
</evidence>
<feature type="signal peptide" evidence="1">
    <location>
        <begin position="1"/>
        <end position="25"/>
    </location>
</feature>
<evidence type="ECO:0000259" key="2">
    <source>
        <dbReference type="Pfam" id="PF09832"/>
    </source>
</evidence>
<name>A0A1Y0ERY0_9BURK</name>
<reference evidence="3 4" key="1">
    <citation type="submission" date="2017-05" db="EMBL/GenBank/DDBJ databases">
        <authorList>
            <person name="Song R."/>
            <person name="Chenine A.L."/>
            <person name="Ruprecht R.M."/>
        </authorList>
    </citation>
    <scope>NUCLEOTIDE SEQUENCE [LARGE SCALE GENOMIC DNA]</scope>
    <source>
        <strain evidence="3 4">DSM 26136</strain>
    </source>
</reference>
<dbReference type="OrthoDB" id="8901766at2"/>
<dbReference type="EMBL" id="CP021455">
    <property type="protein sequence ID" value="ARU06180.1"/>
    <property type="molecule type" value="Genomic_DNA"/>
</dbReference>
<dbReference type="RefSeq" id="WP_087283066.1">
    <property type="nucleotide sequence ID" value="NZ_CP021455.1"/>
</dbReference>
<evidence type="ECO:0000313" key="4">
    <source>
        <dbReference type="Proteomes" id="UP000196138"/>
    </source>
</evidence>
<dbReference type="KEGG" id="cser:CCO03_17205"/>
<feature type="chain" id="PRO_5012214491" description="DUF2059 domain-containing protein" evidence="1">
    <location>
        <begin position="26"/>
        <end position="187"/>
    </location>
</feature>
<evidence type="ECO:0000256" key="1">
    <source>
        <dbReference type="SAM" id="SignalP"/>
    </source>
</evidence>
<organism evidence="3 4">
    <name type="scientific">Comamonas serinivorans</name>
    <dbReference type="NCBI Taxonomy" id="1082851"/>
    <lineage>
        <taxon>Bacteria</taxon>
        <taxon>Pseudomonadati</taxon>
        <taxon>Pseudomonadota</taxon>
        <taxon>Betaproteobacteria</taxon>
        <taxon>Burkholderiales</taxon>
        <taxon>Comamonadaceae</taxon>
        <taxon>Comamonas</taxon>
    </lineage>
</organism>
<proteinExistence type="predicted"/>
<dbReference type="Proteomes" id="UP000196138">
    <property type="component" value="Chromosome"/>
</dbReference>
<dbReference type="AlphaFoldDB" id="A0A1Y0ERY0"/>
<feature type="domain" description="DUF2059" evidence="2">
    <location>
        <begin position="108"/>
        <end position="151"/>
    </location>
</feature>